<name>A0A191ZZS3_9RALS</name>
<dbReference type="GeneID" id="61527179"/>
<evidence type="ECO:0000313" key="1">
    <source>
        <dbReference type="EMBL" id="ANJ73557.1"/>
    </source>
</evidence>
<reference evidence="2" key="1">
    <citation type="submission" date="2016-06" db="EMBL/GenBank/DDBJ databases">
        <authorList>
            <person name="Xu Y."/>
            <person name="Nagy A."/>
            <person name="Yan X."/>
            <person name="Kim S.W."/>
            <person name="Haley B."/>
            <person name="Liu N.T."/>
            <person name="Nou X."/>
        </authorList>
    </citation>
    <scope>NUCLEOTIDE SEQUENCE [LARGE SCALE GENOMIC DNA]</scope>
    <source>
        <strain evidence="2">ATCC 49129</strain>
    </source>
</reference>
<dbReference type="Proteomes" id="UP000078572">
    <property type="component" value="Chromosome 1"/>
</dbReference>
<dbReference type="RefSeq" id="WP_064805025.1">
    <property type="nucleotide sequence ID" value="NZ_CP016022.1"/>
</dbReference>
<organism evidence="1 2">
    <name type="scientific">Ralstonia insidiosa</name>
    <dbReference type="NCBI Taxonomy" id="190721"/>
    <lineage>
        <taxon>Bacteria</taxon>
        <taxon>Pseudomonadati</taxon>
        <taxon>Pseudomonadota</taxon>
        <taxon>Betaproteobacteria</taxon>
        <taxon>Burkholderiales</taxon>
        <taxon>Burkholderiaceae</taxon>
        <taxon>Ralstonia</taxon>
    </lineage>
</organism>
<evidence type="ECO:0000313" key="2">
    <source>
        <dbReference type="Proteomes" id="UP000078572"/>
    </source>
</evidence>
<sequence>MPGYTPSTDLDFSGEYVPPAGNAVDLAMPASGGPVANRGSVRLVYAKPVLAIAATVAKPPNRDAHLAMVKAVPVLRVVAHYDLLVTRPFGPEVHVRHQSASRTRADTRGEYQVGTPASADVVTEWNTAQKLADAVVRDEWQSSTPHKVVGRLQHQVAKPLAGNAIGGKFVDLVPHKPLSRVRWQKAQPGNISAIGFRHQQGIPIKRTSAEPWQMAKPFGGSPMLMTSKVGTPFSALDRVRWQGSRQAPAGKEDDSKPPVKPPYQGTGDLVFICPWLDYAGDDVLLKFGKYPCKEAEPKPPGTTIVVPVKRVYIVINNVLLRRVDGNVELPTTSLSLTIEADGWTWGFNAAIERSAEDAVAPASDGTPVELEAVINGTAYRLLADKRRRDREFGKAVVRVTGRGKSGILDAPDARIMSFTNTQARTAQQLMNDALTINGASIGWAVDWRLTDWLVPAGAWVHQGTYKTALQAIAGAAGAYIQPDPSLAKLMVLPRYPVAPWNWGTVTPDFVLPSDVTSREGVEDVRLPRYNRVFVSGQAQGILGQVTRAGTDGSIEAPMVTDALITHADAARQRGLAILGDTGNQALLSLRLPVLPETGIITPGKFVQYVDEGVTRIGIVRGTSVDVGMPEIWQTIGVETHVS</sequence>
<gene>
    <name evidence="1" type="ORF">A9Y76_14250</name>
</gene>
<protein>
    <submittedName>
        <fullName evidence="1">Uncharacterized protein</fullName>
    </submittedName>
</protein>
<accession>A0A191ZZS3</accession>
<dbReference type="EMBL" id="CP016022">
    <property type="protein sequence ID" value="ANJ73557.1"/>
    <property type="molecule type" value="Genomic_DNA"/>
</dbReference>
<dbReference type="AlphaFoldDB" id="A0A191ZZS3"/>
<dbReference type="OrthoDB" id="8609885at2"/>
<proteinExistence type="predicted"/>
<keyword evidence="2" id="KW-1185">Reference proteome</keyword>